<keyword evidence="2" id="KW-1185">Reference proteome</keyword>
<dbReference type="AlphaFoldDB" id="A0A220U6S1"/>
<dbReference type="PANTHER" id="PTHR11941">
    <property type="entry name" value="ENOYL-COA HYDRATASE-RELATED"/>
    <property type="match status" value="1"/>
</dbReference>
<gene>
    <name evidence="1" type="ORF">CFK37_16235</name>
</gene>
<organism evidence="1 2">
    <name type="scientific">Virgibacillus phasianinus</name>
    <dbReference type="NCBI Taxonomy" id="2017483"/>
    <lineage>
        <taxon>Bacteria</taxon>
        <taxon>Bacillati</taxon>
        <taxon>Bacillota</taxon>
        <taxon>Bacilli</taxon>
        <taxon>Bacillales</taxon>
        <taxon>Bacillaceae</taxon>
        <taxon>Virgibacillus</taxon>
    </lineage>
</organism>
<sequence>MIVFKTIQFDTFSEGYSIIALNRPEKRNAVSSLMAEELREAIKQARELEIKFLVITGSGDKMFCAGGDLQDLHGELTQIDAFHELYKMKEVLYDIVSFPVPTVCLLNGDAVGGGCEIATACDFRIAREATKFGFVQTKLGITPGWGGGALLYEKVHPSFAYTWLIEAEKYDASFLMDKGWIHRMVSTEIFEDQGVLSPYISKSLAQMEILDRQYKQKVGVLGLSALMDDEVRNCAKLWDSEEHVKAVSQFLNK</sequence>
<dbReference type="Pfam" id="PF00378">
    <property type="entry name" value="ECH_1"/>
    <property type="match status" value="1"/>
</dbReference>
<dbReference type="CDD" id="cd06558">
    <property type="entry name" value="crotonase-like"/>
    <property type="match status" value="1"/>
</dbReference>
<dbReference type="PANTHER" id="PTHR11941:SF54">
    <property type="entry name" value="ENOYL-COA HYDRATASE, MITOCHONDRIAL"/>
    <property type="match status" value="1"/>
</dbReference>
<dbReference type="Proteomes" id="UP000198312">
    <property type="component" value="Chromosome"/>
</dbReference>
<dbReference type="OrthoDB" id="9775794at2"/>
<dbReference type="SUPFAM" id="SSF52096">
    <property type="entry name" value="ClpP/crotonase"/>
    <property type="match status" value="1"/>
</dbReference>
<proteinExistence type="predicted"/>
<name>A0A220U6S1_9BACI</name>
<evidence type="ECO:0000313" key="2">
    <source>
        <dbReference type="Proteomes" id="UP000198312"/>
    </source>
</evidence>
<dbReference type="InterPro" id="IPR001753">
    <property type="entry name" value="Enoyl-CoA_hydra/iso"/>
</dbReference>
<evidence type="ECO:0000313" key="1">
    <source>
        <dbReference type="EMBL" id="ASK63596.1"/>
    </source>
</evidence>
<reference evidence="1 2" key="1">
    <citation type="submission" date="2017-07" db="EMBL/GenBank/DDBJ databases">
        <title>Virgibacillus sp. LM2416.</title>
        <authorList>
            <person name="Tak E.J."/>
            <person name="Bae J.-W."/>
        </authorList>
    </citation>
    <scope>NUCLEOTIDE SEQUENCE [LARGE SCALE GENOMIC DNA]</scope>
    <source>
        <strain evidence="1 2">LM2416</strain>
    </source>
</reference>
<dbReference type="EMBL" id="CP022315">
    <property type="protein sequence ID" value="ASK63596.1"/>
    <property type="molecule type" value="Genomic_DNA"/>
</dbReference>
<dbReference type="GO" id="GO:0003824">
    <property type="term" value="F:catalytic activity"/>
    <property type="evidence" value="ECO:0007669"/>
    <property type="project" value="UniProtKB-ARBA"/>
</dbReference>
<dbReference type="GO" id="GO:0006635">
    <property type="term" value="P:fatty acid beta-oxidation"/>
    <property type="evidence" value="ECO:0007669"/>
    <property type="project" value="TreeGrafter"/>
</dbReference>
<accession>A0A220U6S1</accession>
<dbReference type="Gene3D" id="3.90.226.10">
    <property type="entry name" value="2-enoyl-CoA Hydratase, Chain A, domain 1"/>
    <property type="match status" value="1"/>
</dbReference>
<dbReference type="InterPro" id="IPR029045">
    <property type="entry name" value="ClpP/crotonase-like_dom_sf"/>
</dbReference>
<dbReference type="KEGG" id="vil:CFK37_16235"/>
<dbReference type="RefSeq" id="WP_089062855.1">
    <property type="nucleotide sequence ID" value="NZ_CP022315.1"/>
</dbReference>
<protein>
    <submittedName>
        <fullName evidence="1">Enoyl-CoA hydratase</fullName>
    </submittedName>
</protein>